<dbReference type="Pfam" id="PF01425">
    <property type="entry name" value="Amidase"/>
    <property type="match status" value="1"/>
</dbReference>
<evidence type="ECO:0000313" key="9">
    <source>
        <dbReference type="EMBL" id="PTL37090.1"/>
    </source>
</evidence>
<evidence type="ECO:0000256" key="5">
    <source>
        <dbReference type="ARBA" id="ARBA00022917"/>
    </source>
</evidence>
<dbReference type="EMBL" id="NVQC01000008">
    <property type="protein sequence ID" value="PTL37090.1"/>
    <property type="molecule type" value="Genomic_DNA"/>
</dbReference>
<evidence type="ECO:0000256" key="2">
    <source>
        <dbReference type="ARBA" id="ARBA00022598"/>
    </source>
</evidence>
<sequence>MDLTQLTIHEMQAMLATREVSATELVRSVLDRITRLDGQVAAYTTLTEERALEQAGTVDRLLAVGTPLPPLAGIPLAIKDVICTKGVRTTCASKMLESYEPPYDATVIRRLKAQEAVLLGKTNMDEFAMGSSTENSSFFRTRNPWALDHVPGGSSGGSAAAVAADLCAAALGSDTGGSIRQPASFCGIAGLKPTYGRVSRYGLVAFASSLDQIGPFAKDIHDCAMLLHAIAGHDPCDSTSANLPVPDYSSALTGDVRGVRIGIPDDYFIEGMDPEVEAAIWTAIRTLKDLGATQEKVLLPHTPYAIATYYIVATAEASSNLGRYDGVRYGYRTTRPTDLLEMYQRSRREGFGPEVKRRIMLGTYALSAGYYDAYYLKAQKVRTLIRRDFERAFEQCDVIATPTSPTPPFKFGEKTEDPLQMYLSDIFTISVNLAGLPGISIPCGFTKAGLPIGLQLIGKPFDEATILKVAHAYEQATDWHRRKPPL</sequence>
<accession>A0A2T4U157</accession>
<protein>
    <recommendedName>
        <fullName evidence="7">Glutamyl-tRNA(Gln) amidotransferase subunit A</fullName>
        <shortName evidence="7">Glu-ADT subunit A</shortName>
        <ecNumber evidence="7">6.3.5.7</ecNumber>
    </recommendedName>
</protein>
<dbReference type="GO" id="GO:0016740">
    <property type="term" value="F:transferase activity"/>
    <property type="evidence" value="ECO:0007669"/>
    <property type="project" value="UniProtKB-KW"/>
</dbReference>
<comment type="function">
    <text evidence="7">Allows the formation of correctly charged Gln-tRNA(Gln) through the transamidation of misacylated Glu-tRNA(Gln) in organisms which lack glutaminyl-tRNA synthetase. The reaction takes place in the presence of glutamine and ATP through an activated gamma-phospho-Glu-tRNA(Gln).</text>
</comment>
<name>A0A2T4U157_9BACT</name>
<dbReference type="InterPro" id="IPR000120">
    <property type="entry name" value="Amidase"/>
</dbReference>
<comment type="similarity">
    <text evidence="1 7">Belongs to the amidase family. GatA subfamily.</text>
</comment>
<dbReference type="AlphaFoldDB" id="A0A2T4U157"/>
<evidence type="ECO:0000259" key="8">
    <source>
        <dbReference type="Pfam" id="PF01425"/>
    </source>
</evidence>
<dbReference type="EC" id="6.3.5.7" evidence="7"/>
<feature type="active site" description="Charge relay system" evidence="7">
    <location>
        <position position="154"/>
    </location>
</feature>
<gene>
    <name evidence="7" type="primary">gatA</name>
    <name evidence="9" type="ORF">CLG94_00735</name>
</gene>
<dbReference type="InterPro" id="IPR004412">
    <property type="entry name" value="GatA"/>
</dbReference>
<comment type="subunit">
    <text evidence="7">Heterotrimer of A, B and C subunits.</text>
</comment>
<evidence type="ECO:0000256" key="4">
    <source>
        <dbReference type="ARBA" id="ARBA00022840"/>
    </source>
</evidence>
<dbReference type="Proteomes" id="UP000241436">
    <property type="component" value="Unassembled WGS sequence"/>
</dbReference>
<keyword evidence="3 7" id="KW-0547">Nucleotide-binding</keyword>
<keyword evidence="2 7" id="KW-0436">Ligase</keyword>
<dbReference type="SUPFAM" id="SSF75304">
    <property type="entry name" value="Amidase signature (AS) enzymes"/>
    <property type="match status" value="1"/>
</dbReference>
<dbReference type="PROSITE" id="PS00571">
    <property type="entry name" value="AMIDASES"/>
    <property type="match status" value="1"/>
</dbReference>
<evidence type="ECO:0000256" key="6">
    <source>
        <dbReference type="ARBA" id="ARBA00047407"/>
    </source>
</evidence>
<dbReference type="PANTHER" id="PTHR11895:SF151">
    <property type="entry name" value="GLUTAMYL-TRNA(GLN) AMIDOTRANSFERASE SUBUNIT A"/>
    <property type="match status" value="1"/>
</dbReference>
<dbReference type="PANTHER" id="PTHR11895">
    <property type="entry name" value="TRANSAMIDASE"/>
    <property type="match status" value="1"/>
</dbReference>
<reference evidence="9 10" key="1">
    <citation type="submission" date="2017-09" db="EMBL/GenBank/DDBJ databases">
        <title>Bloom of a denitrifying methanotroph, Candidatus Methylomirabilis limnetica, in a deep stratified lake.</title>
        <authorList>
            <person name="Graf J.S."/>
            <person name="Marchant H.K."/>
            <person name="Tienken D."/>
            <person name="Hach P.F."/>
            <person name="Brand A."/>
            <person name="Schubert C.J."/>
            <person name="Kuypers M.M."/>
            <person name="Milucka J."/>
        </authorList>
    </citation>
    <scope>NUCLEOTIDE SEQUENCE [LARGE SCALE GENOMIC DNA]</scope>
    <source>
        <strain evidence="9 10">Zug</strain>
    </source>
</reference>
<dbReference type="GO" id="GO:0030956">
    <property type="term" value="C:glutamyl-tRNA(Gln) amidotransferase complex"/>
    <property type="evidence" value="ECO:0007669"/>
    <property type="project" value="InterPro"/>
</dbReference>
<keyword evidence="9" id="KW-0808">Transferase</keyword>
<feature type="domain" description="Amidase" evidence="8">
    <location>
        <begin position="24"/>
        <end position="467"/>
    </location>
</feature>
<evidence type="ECO:0000313" key="10">
    <source>
        <dbReference type="Proteomes" id="UP000241436"/>
    </source>
</evidence>
<dbReference type="InterPro" id="IPR036928">
    <property type="entry name" value="AS_sf"/>
</dbReference>
<keyword evidence="10" id="KW-1185">Reference proteome</keyword>
<dbReference type="HAMAP" id="MF_00120">
    <property type="entry name" value="GatA"/>
    <property type="match status" value="1"/>
</dbReference>
<evidence type="ECO:0000256" key="1">
    <source>
        <dbReference type="ARBA" id="ARBA00008069"/>
    </source>
</evidence>
<keyword evidence="5 7" id="KW-0648">Protein biosynthesis</keyword>
<feature type="active site" description="Charge relay system" evidence="7">
    <location>
        <position position="79"/>
    </location>
</feature>
<dbReference type="OrthoDB" id="9811471at2"/>
<dbReference type="InterPro" id="IPR023631">
    <property type="entry name" value="Amidase_dom"/>
</dbReference>
<reference evidence="10" key="2">
    <citation type="journal article" date="2018" name="Environ. Microbiol.">
        <title>Bloom of a denitrifying methanotroph, 'Candidatus Methylomirabilis limnetica', in a deep stratified lake.</title>
        <authorList>
            <person name="Graf J.S."/>
            <person name="Mayr M.J."/>
            <person name="Marchant H.K."/>
            <person name="Tienken D."/>
            <person name="Hach P.F."/>
            <person name="Brand A."/>
            <person name="Schubert C.J."/>
            <person name="Kuypers M.M."/>
            <person name="Milucka J."/>
        </authorList>
    </citation>
    <scope>NUCLEOTIDE SEQUENCE [LARGE SCALE GENOMIC DNA]</scope>
    <source>
        <strain evidence="10">Zug</strain>
    </source>
</reference>
<evidence type="ECO:0000256" key="7">
    <source>
        <dbReference type="HAMAP-Rule" id="MF_00120"/>
    </source>
</evidence>
<dbReference type="InterPro" id="IPR020556">
    <property type="entry name" value="Amidase_CS"/>
</dbReference>
<dbReference type="GO" id="GO:0006412">
    <property type="term" value="P:translation"/>
    <property type="evidence" value="ECO:0007669"/>
    <property type="project" value="UniProtKB-UniRule"/>
</dbReference>
<evidence type="ECO:0000256" key="3">
    <source>
        <dbReference type="ARBA" id="ARBA00022741"/>
    </source>
</evidence>
<proteinExistence type="inferred from homology"/>
<feature type="active site" description="Acyl-ester intermediate" evidence="7">
    <location>
        <position position="178"/>
    </location>
</feature>
<dbReference type="GO" id="GO:0005524">
    <property type="term" value="F:ATP binding"/>
    <property type="evidence" value="ECO:0007669"/>
    <property type="project" value="UniProtKB-KW"/>
</dbReference>
<comment type="catalytic activity">
    <reaction evidence="6 7">
        <text>L-glutamyl-tRNA(Gln) + L-glutamine + ATP + H2O = L-glutaminyl-tRNA(Gln) + L-glutamate + ADP + phosphate + H(+)</text>
        <dbReference type="Rhea" id="RHEA:17521"/>
        <dbReference type="Rhea" id="RHEA-COMP:9681"/>
        <dbReference type="Rhea" id="RHEA-COMP:9684"/>
        <dbReference type="ChEBI" id="CHEBI:15377"/>
        <dbReference type="ChEBI" id="CHEBI:15378"/>
        <dbReference type="ChEBI" id="CHEBI:29985"/>
        <dbReference type="ChEBI" id="CHEBI:30616"/>
        <dbReference type="ChEBI" id="CHEBI:43474"/>
        <dbReference type="ChEBI" id="CHEBI:58359"/>
        <dbReference type="ChEBI" id="CHEBI:78520"/>
        <dbReference type="ChEBI" id="CHEBI:78521"/>
        <dbReference type="ChEBI" id="CHEBI:456216"/>
        <dbReference type="EC" id="6.3.5.7"/>
    </reaction>
</comment>
<dbReference type="GO" id="GO:0050567">
    <property type="term" value="F:glutaminyl-tRNA synthase (glutamine-hydrolyzing) activity"/>
    <property type="evidence" value="ECO:0007669"/>
    <property type="project" value="UniProtKB-UniRule"/>
</dbReference>
<dbReference type="NCBIfam" id="TIGR00132">
    <property type="entry name" value="gatA"/>
    <property type="match status" value="1"/>
</dbReference>
<dbReference type="RefSeq" id="WP_107560995.1">
    <property type="nucleotide sequence ID" value="NZ_NVQC01000008.1"/>
</dbReference>
<keyword evidence="4 7" id="KW-0067">ATP-binding</keyword>
<comment type="caution">
    <text evidence="9">The sequence shown here is derived from an EMBL/GenBank/DDBJ whole genome shotgun (WGS) entry which is preliminary data.</text>
</comment>
<dbReference type="Gene3D" id="3.90.1300.10">
    <property type="entry name" value="Amidase signature (AS) domain"/>
    <property type="match status" value="1"/>
</dbReference>
<organism evidence="9 10">
    <name type="scientific">Candidatus Methylomirabilis limnetica</name>
    <dbReference type="NCBI Taxonomy" id="2033718"/>
    <lineage>
        <taxon>Bacteria</taxon>
        <taxon>Candidatus Methylomirabilota</taxon>
        <taxon>Candidatus Methylomirabilia</taxon>
        <taxon>Candidatus Methylomirabilales</taxon>
        <taxon>Candidatus Methylomirabilaceae</taxon>
        <taxon>Candidatus Methylomirabilis</taxon>
    </lineage>
</organism>